<dbReference type="AlphaFoldDB" id="A0A921I2Q1"/>
<reference evidence="2" key="2">
    <citation type="submission" date="2021-09" db="EMBL/GenBank/DDBJ databases">
        <authorList>
            <person name="Gilroy R."/>
        </authorList>
    </citation>
    <scope>NUCLEOTIDE SEQUENCE</scope>
    <source>
        <strain evidence="2">ChiSjej5B23-16112</strain>
    </source>
</reference>
<proteinExistence type="predicted"/>
<evidence type="ECO:0000313" key="3">
    <source>
        <dbReference type="Proteomes" id="UP000769156"/>
    </source>
</evidence>
<sequence>MKCPYCDRKMREGQLHAVGSGPALVWKDGEETLRLNTDPDMVARTLGDRIAAYRCDHCKKIIVNYE</sequence>
<evidence type="ECO:0000313" key="2">
    <source>
        <dbReference type="EMBL" id="HJF95045.1"/>
    </source>
</evidence>
<evidence type="ECO:0000259" key="1">
    <source>
        <dbReference type="Pfam" id="PF20097"/>
    </source>
</evidence>
<gene>
    <name evidence="2" type="ORF">K8V82_09710</name>
</gene>
<comment type="caution">
    <text evidence="2">The sequence shown here is derived from an EMBL/GenBank/DDBJ whole genome shotgun (WGS) entry which is preliminary data.</text>
</comment>
<dbReference type="EMBL" id="DYVY01000159">
    <property type="protein sequence ID" value="HJF95045.1"/>
    <property type="molecule type" value="Genomic_DNA"/>
</dbReference>
<organism evidence="2 3">
    <name type="scientific">Lachnoclostridium phocaeense</name>
    <dbReference type="NCBI Taxonomy" id="1871021"/>
    <lineage>
        <taxon>Bacteria</taxon>
        <taxon>Bacillati</taxon>
        <taxon>Bacillota</taxon>
        <taxon>Clostridia</taxon>
        <taxon>Lachnospirales</taxon>
        <taxon>Lachnospiraceae</taxon>
    </lineage>
</organism>
<dbReference type="InterPro" id="IPR045504">
    <property type="entry name" value="DUF6487"/>
</dbReference>
<name>A0A921I2Q1_9FIRM</name>
<protein>
    <submittedName>
        <fullName evidence="2">PF20097 family protein</fullName>
    </submittedName>
</protein>
<dbReference type="Proteomes" id="UP000769156">
    <property type="component" value="Unassembled WGS sequence"/>
</dbReference>
<reference evidence="2" key="1">
    <citation type="journal article" date="2021" name="PeerJ">
        <title>Extensive microbial diversity within the chicken gut microbiome revealed by metagenomics and culture.</title>
        <authorList>
            <person name="Gilroy R."/>
            <person name="Ravi A."/>
            <person name="Getino M."/>
            <person name="Pursley I."/>
            <person name="Horton D.L."/>
            <person name="Alikhan N.F."/>
            <person name="Baker D."/>
            <person name="Gharbi K."/>
            <person name="Hall N."/>
            <person name="Watson M."/>
            <person name="Adriaenssens E.M."/>
            <person name="Foster-Nyarko E."/>
            <person name="Jarju S."/>
            <person name="Secka A."/>
            <person name="Antonio M."/>
            <person name="Oren A."/>
            <person name="Chaudhuri R.R."/>
            <person name="La Ragione R."/>
            <person name="Hildebrand F."/>
            <person name="Pallen M.J."/>
        </authorList>
    </citation>
    <scope>NUCLEOTIDE SEQUENCE</scope>
    <source>
        <strain evidence="2">ChiSjej5B23-16112</strain>
    </source>
</reference>
<dbReference type="Pfam" id="PF20097">
    <property type="entry name" value="DUF6487"/>
    <property type="match status" value="1"/>
</dbReference>
<feature type="domain" description="DUF6487" evidence="1">
    <location>
        <begin position="3"/>
        <end position="66"/>
    </location>
</feature>
<accession>A0A921I2Q1</accession>